<keyword evidence="17 27" id="KW-0472">Membrane</keyword>
<comment type="subcellular location">
    <subcellularLocation>
        <location evidence="3">Apical cell membrane</location>
        <topology evidence="3">Multi-pass membrane protein</topology>
    </subcellularLocation>
    <subcellularLocation>
        <location evidence="5">Basolateral cell membrane</location>
        <topology evidence="5">Multi-pass membrane protein</topology>
    </subcellularLocation>
    <subcellularLocation>
        <location evidence="4">Early endosome membrane</location>
        <topology evidence="4">Multi-pass membrane protein</topology>
    </subcellularLocation>
    <subcellularLocation>
        <location evidence="1">Late endosome membrane</location>
        <topology evidence="1">Multi-pass membrane protein</topology>
    </subcellularLocation>
    <subcellularLocation>
        <location evidence="2">Lysosome membrane</location>
        <topology evidence="2">Multi-pass membrane protein</topology>
    </subcellularLocation>
</comment>
<evidence type="ECO:0000313" key="29">
    <source>
        <dbReference type="EMBL" id="NWS43074.1"/>
    </source>
</evidence>
<dbReference type="Proteomes" id="UP000562415">
    <property type="component" value="Unassembled WGS sequence"/>
</dbReference>
<keyword evidence="8" id="KW-0813">Transport</keyword>
<proteinExistence type="inferred from homology"/>
<feature type="signal peptide" evidence="28">
    <location>
        <begin position="1"/>
        <end position="15"/>
    </location>
</feature>
<dbReference type="EMBL" id="VYZH01001441">
    <property type="protein sequence ID" value="NWS43074.1"/>
    <property type="molecule type" value="Genomic_DNA"/>
</dbReference>
<keyword evidence="13" id="KW-0862">Zinc</keyword>
<comment type="catalytic activity">
    <reaction evidence="19">
        <text>Fe(2+)(out) + 2 hydrogencarbonate(out) = Fe(2+)(in) + 2 hydrogencarbonate(in)</text>
        <dbReference type="Rhea" id="RHEA:62368"/>
        <dbReference type="ChEBI" id="CHEBI:17544"/>
        <dbReference type="ChEBI" id="CHEBI:29033"/>
    </reaction>
    <physiologicalReaction direction="left-to-right" evidence="19">
        <dbReference type="Rhea" id="RHEA:62369"/>
    </physiologicalReaction>
</comment>
<evidence type="ECO:0000256" key="8">
    <source>
        <dbReference type="ARBA" id="ARBA00022448"/>
    </source>
</evidence>
<keyword evidence="15 27" id="KW-1133">Transmembrane helix</keyword>
<evidence type="ECO:0000256" key="28">
    <source>
        <dbReference type="SAM" id="SignalP"/>
    </source>
</evidence>
<evidence type="ECO:0000313" key="30">
    <source>
        <dbReference type="Proteomes" id="UP000562415"/>
    </source>
</evidence>
<dbReference type="GO" id="GO:0031901">
    <property type="term" value="C:early endosome membrane"/>
    <property type="evidence" value="ECO:0007669"/>
    <property type="project" value="UniProtKB-SubCell"/>
</dbReference>
<comment type="subunit">
    <text evidence="7">Homotrimer.</text>
</comment>
<evidence type="ECO:0000256" key="22">
    <source>
        <dbReference type="ARBA" id="ARBA00042543"/>
    </source>
</evidence>
<comment type="similarity">
    <text evidence="6">Belongs to the ZIP transporter (TC 2.A.5) family.</text>
</comment>
<dbReference type="InterPro" id="IPR050799">
    <property type="entry name" value="ZIP_Transporter"/>
</dbReference>
<dbReference type="PANTHER" id="PTHR12191">
    <property type="entry name" value="SOLUTE CARRIER FAMILY 39"/>
    <property type="match status" value="1"/>
</dbReference>
<dbReference type="GO" id="GO:0140410">
    <property type="term" value="F:monoatomic cation:bicarbonate symporter activity"/>
    <property type="evidence" value="ECO:0007669"/>
    <property type="project" value="TreeGrafter"/>
</dbReference>
<evidence type="ECO:0000256" key="15">
    <source>
        <dbReference type="ARBA" id="ARBA00022989"/>
    </source>
</evidence>
<feature type="non-terminal residue" evidence="29">
    <location>
        <position position="1"/>
    </location>
</feature>
<evidence type="ECO:0000256" key="26">
    <source>
        <dbReference type="SAM" id="MobiDB-lite"/>
    </source>
</evidence>
<evidence type="ECO:0000256" key="25">
    <source>
        <dbReference type="ARBA" id="ARBA00048071"/>
    </source>
</evidence>
<keyword evidence="14" id="KW-0864">Zinc transport</keyword>
<reference evidence="29 30" key="1">
    <citation type="submission" date="2019-09" db="EMBL/GenBank/DDBJ databases">
        <title>Bird 10,000 Genomes (B10K) Project - Family phase.</title>
        <authorList>
            <person name="Zhang G."/>
        </authorList>
    </citation>
    <scope>NUCLEOTIDE SEQUENCE [LARGE SCALE GENOMIC DNA]</scope>
    <source>
        <strain evidence="29">B10K-DU-017-47</strain>
    </source>
</reference>
<feature type="transmembrane region" description="Helical" evidence="27">
    <location>
        <begin position="202"/>
        <end position="220"/>
    </location>
</feature>
<sequence>LLLALLCLLPCPARAGGNAAGSALSAASFLRDLLQRYGESGTLSLGQLKALLNRLDVGVGHGNASVPQGNLSRCFSSGELFAIHNLSEGSALGRSEFQEFCPTILQQLESGACASENLEHEEDEQTEESRPSSAEVWGYGLLCVTVISLCSLVGASVVPFMKKTFYKRLLLYFIALAIGTLYSNALFQLIPEAFGFNPQEDYYVSKSAVVFGGFYLFFFTEKVLKMLLKQKDQHHHGHSHYGPEALPCKKDQEEGVTEKLQNGDLDHMIPHVTSERECKSPPSDEKVVVGSLSVQDLQASQSACYWLKEVRYSDIGTLAWMITLSDGLHNFIDGLAIGASFTVSVFQGISTSVAILCEEFPHELAPAALGHREHRAAVSWQRGCHSRWVLLSQSSSRALLFRSCSQALPSRSRSQALPSRSSSQALPSLPPIPQFPEMNEVSREDEHSGSALITFAIQNAGLLTGFTIMVLLTMYSGQIQIG</sequence>
<evidence type="ECO:0000256" key="17">
    <source>
        <dbReference type="ARBA" id="ARBA00023136"/>
    </source>
</evidence>
<evidence type="ECO:0000256" key="2">
    <source>
        <dbReference type="ARBA" id="ARBA00004155"/>
    </source>
</evidence>
<evidence type="ECO:0000256" key="27">
    <source>
        <dbReference type="SAM" id="Phobius"/>
    </source>
</evidence>
<evidence type="ECO:0000256" key="19">
    <source>
        <dbReference type="ARBA" id="ARBA00035822"/>
    </source>
</evidence>
<evidence type="ECO:0000256" key="16">
    <source>
        <dbReference type="ARBA" id="ARBA00023065"/>
    </source>
</evidence>
<evidence type="ECO:0000256" key="14">
    <source>
        <dbReference type="ARBA" id="ARBA00022906"/>
    </source>
</evidence>
<organism evidence="29 30">
    <name type="scientific">Probosciger aterrimus</name>
    <name type="common">Palm cockatoo</name>
    <dbReference type="NCBI Taxonomy" id="141839"/>
    <lineage>
        <taxon>Eukaryota</taxon>
        <taxon>Metazoa</taxon>
        <taxon>Chordata</taxon>
        <taxon>Craniata</taxon>
        <taxon>Vertebrata</taxon>
        <taxon>Euteleostomi</taxon>
        <taxon>Archelosauria</taxon>
        <taxon>Archosauria</taxon>
        <taxon>Dinosauria</taxon>
        <taxon>Saurischia</taxon>
        <taxon>Theropoda</taxon>
        <taxon>Coelurosauria</taxon>
        <taxon>Aves</taxon>
        <taxon>Neognathae</taxon>
        <taxon>Neoaves</taxon>
        <taxon>Telluraves</taxon>
        <taxon>Australaves</taxon>
        <taxon>Psittaciformes</taxon>
        <taxon>Cacatuidae</taxon>
        <taxon>Probosciger</taxon>
    </lineage>
</organism>
<dbReference type="AlphaFoldDB" id="A0A7K5FDY4"/>
<feature type="non-terminal residue" evidence="29">
    <location>
        <position position="482"/>
    </location>
</feature>
<keyword evidence="9" id="KW-1003">Cell membrane</keyword>
<evidence type="ECO:0000256" key="5">
    <source>
        <dbReference type="ARBA" id="ARBA00004554"/>
    </source>
</evidence>
<keyword evidence="16" id="KW-0406">Ion transport</keyword>
<evidence type="ECO:0000256" key="12">
    <source>
        <dbReference type="ARBA" id="ARBA00022753"/>
    </source>
</evidence>
<dbReference type="GO" id="GO:0005385">
    <property type="term" value="F:zinc ion transmembrane transporter activity"/>
    <property type="evidence" value="ECO:0007669"/>
    <property type="project" value="TreeGrafter"/>
</dbReference>
<evidence type="ECO:0000256" key="24">
    <source>
        <dbReference type="ARBA" id="ARBA00047497"/>
    </source>
</evidence>
<dbReference type="GO" id="GO:0016324">
    <property type="term" value="C:apical plasma membrane"/>
    <property type="evidence" value="ECO:0007669"/>
    <property type="project" value="UniProtKB-SubCell"/>
</dbReference>
<feature type="transmembrane region" description="Helical" evidence="27">
    <location>
        <begin position="170"/>
        <end position="190"/>
    </location>
</feature>
<evidence type="ECO:0000256" key="11">
    <source>
        <dbReference type="ARBA" id="ARBA00022729"/>
    </source>
</evidence>
<dbReference type="OrthoDB" id="200954at2759"/>
<name>A0A7K5FDY4_PROAR</name>
<feature type="chain" id="PRO_5029505471" description="Metal cation symporter ZIP14" evidence="28">
    <location>
        <begin position="16"/>
        <end position="482"/>
    </location>
</feature>
<keyword evidence="10 27" id="KW-0812">Transmembrane</keyword>
<evidence type="ECO:0000256" key="6">
    <source>
        <dbReference type="ARBA" id="ARBA00006939"/>
    </source>
</evidence>
<evidence type="ECO:0000256" key="18">
    <source>
        <dbReference type="ARBA" id="ARBA00023228"/>
    </source>
</evidence>
<feature type="compositionally biased region" description="Low complexity" evidence="26">
    <location>
        <begin position="412"/>
        <end position="427"/>
    </location>
</feature>
<evidence type="ECO:0000256" key="23">
    <source>
        <dbReference type="ARBA" id="ARBA00042974"/>
    </source>
</evidence>
<keyword evidence="30" id="KW-1185">Reference proteome</keyword>
<dbReference type="GO" id="GO:0016323">
    <property type="term" value="C:basolateral plasma membrane"/>
    <property type="evidence" value="ECO:0007669"/>
    <property type="project" value="UniProtKB-SubCell"/>
</dbReference>
<dbReference type="GO" id="GO:0030003">
    <property type="term" value="P:intracellular monoatomic cation homeostasis"/>
    <property type="evidence" value="ECO:0007669"/>
    <property type="project" value="TreeGrafter"/>
</dbReference>
<feature type="region of interest" description="Disordered" evidence="26">
    <location>
        <begin position="412"/>
        <end position="443"/>
    </location>
</feature>
<protein>
    <recommendedName>
        <fullName evidence="21">Metal cation symporter ZIP14</fullName>
    </recommendedName>
    <alternativeName>
        <fullName evidence="22">Solute carrier family 39 member 14</fullName>
    </alternativeName>
    <alternativeName>
        <fullName evidence="23">Zrt- and Irt-like protein 14</fullName>
    </alternativeName>
</protein>
<feature type="transmembrane region" description="Helical" evidence="27">
    <location>
        <begin position="452"/>
        <end position="475"/>
    </location>
</feature>
<dbReference type="GO" id="GO:0031902">
    <property type="term" value="C:late endosome membrane"/>
    <property type="evidence" value="ECO:0007669"/>
    <property type="project" value="UniProtKB-SubCell"/>
</dbReference>
<keyword evidence="11 28" id="KW-0732">Signal</keyword>
<comment type="caution">
    <text evidence="29">The sequence shown here is derived from an EMBL/GenBank/DDBJ whole genome shotgun (WGS) entry which is preliminary data.</text>
</comment>
<keyword evidence="18" id="KW-0458">Lysosome</keyword>
<dbReference type="PANTHER" id="PTHR12191:SF5">
    <property type="entry name" value="METAL CATION SYMPORTER ZIP14"/>
    <property type="match status" value="1"/>
</dbReference>
<dbReference type="InterPro" id="IPR003689">
    <property type="entry name" value="ZIP"/>
</dbReference>
<evidence type="ECO:0000256" key="13">
    <source>
        <dbReference type="ARBA" id="ARBA00022833"/>
    </source>
</evidence>
<evidence type="ECO:0000256" key="10">
    <source>
        <dbReference type="ARBA" id="ARBA00022692"/>
    </source>
</evidence>
<comment type="catalytic activity">
    <reaction evidence="20">
        <text>Cd(2+)(out) + 2 hydrogencarbonate(out) = Cd(2+)(in) + 2 hydrogencarbonate(in)</text>
        <dbReference type="Rhea" id="RHEA:62256"/>
        <dbReference type="ChEBI" id="CHEBI:17544"/>
        <dbReference type="ChEBI" id="CHEBI:48775"/>
    </reaction>
    <physiologicalReaction direction="left-to-right" evidence="20">
        <dbReference type="Rhea" id="RHEA:62257"/>
    </physiologicalReaction>
</comment>
<dbReference type="Pfam" id="PF02535">
    <property type="entry name" value="Zip"/>
    <property type="match status" value="1"/>
</dbReference>
<evidence type="ECO:0000256" key="4">
    <source>
        <dbReference type="ARBA" id="ARBA00004520"/>
    </source>
</evidence>
<evidence type="ECO:0000256" key="21">
    <source>
        <dbReference type="ARBA" id="ARBA00040176"/>
    </source>
</evidence>
<feature type="transmembrane region" description="Helical" evidence="27">
    <location>
        <begin position="136"/>
        <end position="158"/>
    </location>
</feature>
<comment type="catalytic activity">
    <reaction evidence="25">
        <text>Mn(2+)(out) + 2 hydrogencarbonate(out) = Mn(2+)(in) + 2 hydrogencarbonate(in)</text>
        <dbReference type="Rhea" id="RHEA:62260"/>
        <dbReference type="ChEBI" id="CHEBI:17544"/>
        <dbReference type="ChEBI" id="CHEBI:29035"/>
    </reaction>
    <physiologicalReaction direction="left-to-right" evidence="25">
        <dbReference type="Rhea" id="RHEA:62261"/>
    </physiologicalReaction>
</comment>
<accession>A0A7K5FDY4</accession>
<evidence type="ECO:0000256" key="3">
    <source>
        <dbReference type="ARBA" id="ARBA00004424"/>
    </source>
</evidence>
<comment type="catalytic activity">
    <reaction evidence="24">
        <text>Zn(2+)(out) + 2 hydrogencarbonate(out) = Zn(2+)(in) + 2 hydrogencarbonate(in)</text>
        <dbReference type="Rhea" id="RHEA:62252"/>
        <dbReference type="ChEBI" id="CHEBI:17544"/>
        <dbReference type="ChEBI" id="CHEBI:29105"/>
    </reaction>
    <physiologicalReaction direction="left-to-right" evidence="24">
        <dbReference type="Rhea" id="RHEA:62253"/>
    </physiologicalReaction>
</comment>
<keyword evidence="12" id="KW-0967">Endosome</keyword>
<dbReference type="GO" id="GO:0005765">
    <property type="term" value="C:lysosomal membrane"/>
    <property type="evidence" value="ECO:0007669"/>
    <property type="project" value="UniProtKB-SubCell"/>
</dbReference>
<evidence type="ECO:0000256" key="7">
    <source>
        <dbReference type="ARBA" id="ARBA00011233"/>
    </source>
</evidence>
<gene>
    <name evidence="29" type="primary">Slc39a14</name>
    <name evidence="29" type="ORF">PROATE_R13296</name>
</gene>
<evidence type="ECO:0000256" key="1">
    <source>
        <dbReference type="ARBA" id="ARBA00004107"/>
    </source>
</evidence>
<evidence type="ECO:0000256" key="20">
    <source>
        <dbReference type="ARBA" id="ARBA00036412"/>
    </source>
</evidence>
<evidence type="ECO:0000256" key="9">
    <source>
        <dbReference type="ARBA" id="ARBA00022475"/>
    </source>
</evidence>
<dbReference type="GO" id="GO:0071578">
    <property type="term" value="P:zinc ion import across plasma membrane"/>
    <property type="evidence" value="ECO:0007669"/>
    <property type="project" value="TreeGrafter"/>
</dbReference>